<dbReference type="PANTHER" id="PTHR45749">
    <property type="match status" value="1"/>
</dbReference>
<gene>
    <name evidence="2" type="ORF">MELIAE_LOCUS6566</name>
</gene>
<dbReference type="EMBL" id="OV121135">
    <property type="protein sequence ID" value="CAH0555131.1"/>
    <property type="molecule type" value="Genomic_DNA"/>
</dbReference>
<feature type="domain" description="DUF4371" evidence="1">
    <location>
        <begin position="152"/>
        <end position="328"/>
    </location>
</feature>
<organism evidence="2 3">
    <name type="scientific">Brassicogethes aeneus</name>
    <name type="common">Rape pollen beetle</name>
    <name type="synonym">Meligethes aeneus</name>
    <dbReference type="NCBI Taxonomy" id="1431903"/>
    <lineage>
        <taxon>Eukaryota</taxon>
        <taxon>Metazoa</taxon>
        <taxon>Ecdysozoa</taxon>
        <taxon>Arthropoda</taxon>
        <taxon>Hexapoda</taxon>
        <taxon>Insecta</taxon>
        <taxon>Pterygota</taxon>
        <taxon>Neoptera</taxon>
        <taxon>Endopterygota</taxon>
        <taxon>Coleoptera</taxon>
        <taxon>Polyphaga</taxon>
        <taxon>Cucujiformia</taxon>
        <taxon>Nitidulidae</taxon>
        <taxon>Meligethinae</taxon>
        <taxon>Brassicogethes</taxon>
    </lineage>
</organism>
<accession>A0A9P0B409</accession>
<evidence type="ECO:0000313" key="3">
    <source>
        <dbReference type="Proteomes" id="UP001154078"/>
    </source>
</evidence>
<dbReference type="InterPro" id="IPR025398">
    <property type="entry name" value="DUF4371"/>
</dbReference>
<evidence type="ECO:0000259" key="1">
    <source>
        <dbReference type="Pfam" id="PF14291"/>
    </source>
</evidence>
<dbReference type="Pfam" id="PF14291">
    <property type="entry name" value="DUF4371"/>
    <property type="match status" value="1"/>
</dbReference>
<dbReference type="OrthoDB" id="8196265at2759"/>
<name>A0A9P0B409_BRAAE</name>
<dbReference type="InterPro" id="IPR012337">
    <property type="entry name" value="RNaseH-like_sf"/>
</dbReference>
<proteinExistence type="predicted"/>
<reference evidence="2" key="1">
    <citation type="submission" date="2021-12" db="EMBL/GenBank/DDBJ databases">
        <authorList>
            <person name="King R."/>
        </authorList>
    </citation>
    <scope>NUCLEOTIDE SEQUENCE</scope>
</reference>
<dbReference type="Proteomes" id="UP001154078">
    <property type="component" value="Chromosome 4"/>
</dbReference>
<dbReference type="PANTHER" id="PTHR45749:SF28">
    <property type="entry name" value="ZINC FINGER MYM-TYPE PROTEIN 1-LIKE-RELATED"/>
    <property type="match status" value="1"/>
</dbReference>
<dbReference type="AlphaFoldDB" id="A0A9P0B409"/>
<evidence type="ECO:0000313" key="2">
    <source>
        <dbReference type="EMBL" id="CAH0555131.1"/>
    </source>
</evidence>
<protein>
    <recommendedName>
        <fullName evidence="1">DUF4371 domain-containing protein</fullName>
    </recommendedName>
</protein>
<sequence>MFGPYYDVILSLKEVPFSRRNDLERRDIFVSGRPEPVLSEVLKDQRVGSSFFRSFQTTWYDTHPWLCGSFYCQKLFCWPCLLLSRTKSVWATEGFYDLKNLSRSCQKHATSANHMTCFMNFKRLVKNMPTLKDLIQENSLFCKSVYNEKVRKNRVLLNILIDTTILLAKQELSFRGHRENEYSENRGNFIEIFNFKIKDNEEMTKHIANLGKSFSSKTIQNDLILCVSEVVRDVISNEIKETDFFSVIVDDTTDITEKSQCAISLRYLGKDNLIIYERFLGFFDVSENGTADALFDLVSTNLAPYNYKQKLVAQCYDGASVMAGHLNGLQAKIKKEAPQALFIHCSAHKLNLVLQDSCKAIKECRVFFATLTGIPNYFHQSAKRTFFVDNLVGKRIPAFTKTRWASRSKIITLLFDNYLEFIPVFQKIIDDKTCSAASINGARGFLKSLLDYEFVFLLFSFSNIFSKTNILFEILQKKALDINFCKEKICNCIDNLKQIRSDEEFLNIKNKVTNLLDNAKEKVEINIAFKQKGNENLKVLFFEIIDNIIMQMTEKFLELVNHKNFKTFKTKFPSDLLTELCHNYKDFENKKSALKTELTIIYSDDQFMCSVEKY</sequence>
<keyword evidence="3" id="KW-1185">Reference proteome</keyword>
<dbReference type="SUPFAM" id="SSF53098">
    <property type="entry name" value="Ribonuclease H-like"/>
    <property type="match status" value="1"/>
</dbReference>